<reference evidence="1" key="2">
    <citation type="submission" date="2020-09" db="EMBL/GenBank/DDBJ databases">
        <authorList>
            <person name="Sun Q."/>
            <person name="Ohkuma M."/>
        </authorList>
    </citation>
    <scope>NUCLEOTIDE SEQUENCE</scope>
    <source>
        <strain evidence="1">JCM 3035</strain>
    </source>
</reference>
<dbReference type="Pfam" id="PF08843">
    <property type="entry name" value="AbiEii"/>
    <property type="match status" value="1"/>
</dbReference>
<evidence type="ECO:0000313" key="2">
    <source>
        <dbReference type="Proteomes" id="UP000637788"/>
    </source>
</evidence>
<dbReference type="EMBL" id="BMPQ01000002">
    <property type="protein sequence ID" value="GGK51729.1"/>
    <property type="molecule type" value="Genomic_DNA"/>
</dbReference>
<gene>
    <name evidence="1" type="ORF">GCM10010094_09980</name>
</gene>
<dbReference type="AlphaFoldDB" id="A0A917V9B4"/>
<organism evidence="1 2">
    <name type="scientific">Streptomyces flaveus</name>
    <dbReference type="NCBI Taxonomy" id="66370"/>
    <lineage>
        <taxon>Bacteria</taxon>
        <taxon>Bacillati</taxon>
        <taxon>Actinomycetota</taxon>
        <taxon>Actinomycetes</taxon>
        <taxon>Kitasatosporales</taxon>
        <taxon>Streptomycetaceae</taxon>
        <taxon>Streptomyces</taxon>
        <taxon>Streptomyces aurantiacus group</taxon>
    </lineage>
</organism>
<name>A0A917V9B4_9ACTN</name>
<proteinExistence type="predicted"/>
<dbReference type="InterPro" id="IPR014942">
    <property type="entry name" value="AbiEii"/>
</dbReference>
<evidence type="ECO:0000313" key="1">
    <source>
        <dbReference type="EMBL" id="GGK51729.1"/>
    </source>
</evidence>
<evidence type="ECO:0008006" key="3">
    <source>
        <dbReference type="Google" id="ProtNLM"/>
    </source>
</evidence>
<keyword evidence="2" id="KW-1185">Reference proteome</keyword>
<dbReference type="RefSeq" id="WP_189320652.1">
    <property type="nucleotide sequence ID" value="NZ_BMPQ01000002.1"/>
</dbReference>
<dbReference type="Proteomes" id="UP000637788">
    <property type="component" value="Unassembled WGS sequence"/>
</dbReference>
<accession>A0A917V9B4</accession>
<sequence>MDELHRRLIRIGLDALADDFGYALAGGYAVQAHQFVNRVSDDVDLFAPINRATAEMPAATERVIAAYEAAGFTVELAHQNTEHTYTRLNVTDPISGIQNKVELVAEFLNHPPVSSELGPVLHPDDVAAGKTSALDGRAEVRDAIDVDGLLKAGYTRERLMELARQNDDGFAPRMFADSLARIQRYTDKQFAAYGLTAAEAACLRQRFADWQRELIGPQDENPAE</sequence>
<comment type="caution">
    <text evidence="1">The sequence shown here is derived from an EMBL/GenBank/DDBJ whole genome shotgun (WGS) entry which is preliminary data.</text>
</comment>
<reference evidence="1" key="1">
    <citation type="journal article" date="2014" name="Int. J. Syst. Evol. Microbiol.">
        <title>Complete genome sequence of Corynebacterium casei LMG S-19264T (=DSM 44701T), isolated from a smear-ripened cheese.</title>
        <authorList>
            <consortium name="US DOE Joint Genome Institute (JGI-PGF)"/>
            <person name="Walter F."/>
            <person name="Albersmeier A."/>
            <person name="Kalinowski J."/>
            <person name="Ruckert C."/>
        </authorList>
    </citation>
    <scope>NUCLEOTIDE SEQUENCE</scope>
    <source>
        <strain evidence="1">JCM 3035</strain>
    </source>
</reference>
<protein>
    <recommendedName>
        <fullName evidence="3">Nucleotidyl transferase AbiEii toxin, Type IV TA system</fullName>
    </recommendedName>
</protein>